<evidence type="ECO:0000256" key="7">
    <source>
        <dbReference type="ARBA" id="ARBA00023136"/>
    </source>
</evidence>
<keyword evidence="3 10" id="KW-0812">Transmembrane</keyword>
<dbReference type="EMBL" id="JAUDZG010000004">
    <property type="protein sequence ID" value="KAK3305116.1"/>
    <property type="molecule type" value="Genomic_DNA"/>
</dbReference>
<protein>
    <recommendedName>
        <fullName evidence="13">Tat pathway signal sequence</fullName>
    </recommendedName>
</protein>
<dbReference type="AlphaFoldDB" id="A0AAJ0M138"/>
<dbReference type="GeneID" id="87885077"/>
<dbReference type="GO" id="GO:0016020">
    <property type="term" value="C:membrane"/>
    <property type="evidence" value="ECO:0007669"/>
    <property type="project" value="UniProtKB-SubCell"/>
</dbReference>
<accession>A0AAJ0M138</accession>
<feature type="transmembrane region" description="Helical" evidence="10">
    <location>
        <begin position="58"/>
        <end position="79"/>
    </location>
</feature>
<evidence type="ECO:0000256" key="4">
    <source>
        <dbReference type="ARBA" id="ARBA00022989"/>
    </source>
</evidence>
<proteinExistence type="inferred from homology"/>
<name>A0AAJ0M138_9PEZI</name>
<evidence type="ECO:0000256" key="3">
    <source>
        <dbReference type="ARBA" id="ARBA00022692"/>
    </source>
</evidence>
<keyword evidence="5" id="KW-0560">Oxidoreductase</keyword>
<comment type="caution">
    <text evidence="11">The sequence shown here is derived from an EMBL/GenBank/DDBJ whole genome shotgun (WGS) entry which is preliminary data.</text>
</comment>
<evidence type="ECO:0000313" key="11">
    <source>
        <dbReference type="EMBL" id="KAK3305116.1"/>
    </source>
</evidence>
<dbReference type="GO" id="GO:0043386">
    <property type="term" value="P:mycotoxin biosynthetic process"/>
    <property type="evidence" value="ECO:0007669"/>
    <property type="project" value="InterPro"/>
</dbReference>
<evidence type="ECO:0000256" key="1">
    <source>
        <dbReference type="ARBA" id="ARBA00004167"/>
    </source>
</evidence>
<evidence type="ECO:0000256" key="10">
    <source>
        <dbReference type="SAM" id="Phobius"/>
    </source>
</evidence>
<evidence type="ECO:0000256" key="9">
    <source>
        <dbReference type="ARBA" id="ARBA00035112"/>
    </source>
</evidence>
<dbReference type="PANTHER" id="PTHR33365">
    <property type="entry name" value="YALI0B05434P"/>
    <property type="match status" value="1"/>
</dbReference>
<comment type="pathway">
    <text evidence="2">Mycotoxin biosynthesis.</text>
</comment>
<evidence type="ECO:0000256" key="8">
    <source>
        <dbReference type="ARBA" id="ARBA00023180"/>
    </source>
</evidence>
<dbReference type="Proteomes" id="UP001273166">
    <property type="component" value="Unassembled WGS sequence"/>
</dbReference>
<keyword evidence="7 10" id="KW-0472">Membrane</keyword>
<dbReference type="RefSeq" id="XP_062720896.1">
    <property type="nucleotide sequence ID" value="XM_062866248.1"/>
</dbReference>
<sequence length="279" mass="31188">MDADITRYSIDVSSSLSAVSKAEEGDRLLPSSAAADEQCPGKPSGVGLSHRWRRILNLLLAGLALLLAILAAVGWILYWRASSRLHLVGEINGLVPEFPVRPVVFQEDPLSTSDPKTAESINATYEDWLSFMPVGNGFIAVEPDPQHILPPPMIDEQSKTEMYSIAVFHQLHCLHGIMRKYNELADQLELAKRGQLLNLHDLHDRDTHEMQHHARRHTDHCFRYLRQSIVCCGDTALEGQNPKAPIPDTDGTGAVHLCKDFEALKKWAEERRVVDNHGI</sequence>
<dbReference type="Pfam" id="PF11807">
    <property type="entry name" value="UstYa"/>
    <property type="match status" value="1"/>
</dbReference>
<keyword evidence="6" id="KW-0843">Virulence</keyword>
<comment type="similarity">
    <text evidence="9">Belongs to the ustYa family.</text>
</comment>
<comment type="subcellular location">
    <subcellularLocation>
        <location evidence="1">Membrane</location>
        <topology evidence="1">Single-pass membrane protein</topology>
    </subcellularLocation>
</comment>
<evidence type="ECO:0000256" key="5">
    <source>
        <dbReference type="ARBA" id="ARBA00023002"/>
    </source>
</evidence>
<evidence type="ECO:0000313" key="12">
    <source>
        <dbReference type="Proteomes" id="UP001273166"/>
    </source>
</evidence>
<organism evidence="11 12">
    <name type="scientific">Chaetomium strumarium</name>
    <dbReference type="NCBI Taxonomy" id="1170767"/>
    <lineage>
        <taxon>Eukaryota</taxon>
        <taxon>Fungi</taxon>
        <taxon>Dikarya</taxon>
        <taxon>Ascomycota</taxon>
        <taxon>Pezizomycotina</taxon>
        <taxon>Sordariomycetes</taxon>
        <taxon>Sordariomycetidae</taxon>
        <taxon>Sordariales</taxon>
        <taxon>Chaetomiaceae</taxon>
        <taxon>Chaetomium</taxon>
    </lineage>
</organism>
<gene>
    <name evidence="11" type="ORF">B0T15DRAFT_484837</name>
</gene>
<dbReference type="PANTHER" id="PTHR33365:SF11">
    <property type="entry name" value="TAT PATHWAY SIGNAL SEQUENCE"/>
    <property type="match status" value="1"/>
</dbReference>
<evidence type="ECO:0000256" key="2">
    <source>
        <dbReference type="ARBA" id="ARBA00004685"/>
    </source>
</evidence>
<dbReference type="GO" id="GO:0016491">
    <property type="term" value="F:oxidoreductase activity"/>
    <property type="evidence" value="ECO:0007669"/>
    <property type="project" value="UniProtKB-KW"/>
</dbReference>
<evidence type="ECO:0000256" key="6">
    <source>
        <dbReference type="ARBA" id="ARBA00023026"/>
    </source>
</evidence>
<reference evidence="11" key="2">
    <citation type="submission" date="2023-06" db="EMBL/GenBank/DDBJ databases">
        <authorList>
            <consortium name="Lawrence Berkeley National Laboratory"/>
            <person name="Mondo S.J."/>
            <person name="Hensen N."/>
            <person name="Bonometti L."/>
            <person name="Westerberg I."/>
            <person name="Brannstrom I.O."/>
            <person name="Guillou S."/>
            <person name="Cros-Aarteil S."/>
            <person name="Calhoun S."/>
            <person name="Haridas S."/>
            <person name="Kuo A."/>
            <person name="Pangilinan J."/>
            <person name="Riley R."/>
            <person name="Labutti K."/>
            <person name="Andreopoulos B."/>
            <person name="Lipzen A."/>
            <person name="Chen C."/>
            <person name="Yanf M."/>
            <person name="Daum C."/>
            <person name="Ng V."/>
            <person name="Clum A."/>
            <person name="Steindorff A."/>
            <person name="Ohm R."/>
            <person name="Martin F."/>
            <person name="Silar P."/>
            <person name="Natvig D."/>
            <person name="Lalanne C."/>
            <person name="Gautier V."/>
            <person name="Ament-Velasquez S.L."/>
            <person name="Kruys A."/>
            <person name="Hutchinson M.I."/>
            <person name="Powell A.J."/>
            <person name="Barry K."/>
            <person name="Miller A.N."/>
            <person name="Grigoriev I.V."/>
            <person name="Debuchy R."/>
            <person name="Gladieux P."/>
            <person name="Thoren M.H."/>
            <person name="Johannesson H."/>
        </authorList>
    </citation>
    <scope>NUCLEOTIDE SEQUENCE</scope>
    <source>
        <strain evidence="11">CBS 333.67</strain>
    </source>
</reference>
<dbReference type="InterPro" id="IPR021765">
    <property type="entry name" value="UstYa-like"/>
</dbReference>
<keyword evidence="4 10" id="KW-1133">Transmembrane helix</keyword>
<evidence type="ECO:0008006" key="13">
    <source>
        <dbReference type="Google" id="ProtNLM"/>
    </source>
</evidence>
<keyword evidence="12" id="KW-1185">Reference proteome</keyword>
<keyword evidence="8" id="KW-0325">Glycoprotein</keyword>
<reference evidence="11" key="1">
    <citation type="journal article" date="2023" name="Mol. Phylogenet. Evol.">
        <title>Genome-scale phylogeny and comparative genomics of the fungal order Sordariales.</title>
        <authorList>
            <person name="Hensen N."/>
            <person name="Bonometti L."/>
            <person name="Westerberg I."/>
            <person name="Brannstrom I.O."/>
            <person name="Guillou S."/>
            <person name="Cros-Aarteil S."/>
            <person name="Calhoun S."/>
            <person name="Haridas S."/>
            <person name="Kuo A."/>
            <person name="Mondo S."/>
            <person name="Pangilinan J."/>
            <person name="Riley R."/>
            <person name="LaButti K."/>
            <person name="Andreopoulos B."/>
            <person name="Lipzen A."/>
            <person name="Chen C."/>
            <person name="Yan M."/>
            <person name="Daum C."/>
            <person name="Ng V."/>
            <person name="Clum A."/>
            <person name="Steindorff A."/>
            <person name="Ohm R.A."/>
            <person name="Martin F."/>
            <person name="Silar P."/>
            <person name="Natvig D.O."/>
            <person name="Lalanne C."/>
            <person name="Gautier V."/>
            <person name="Ament-Velasquez S.L."/>
            <person name="Kruys A."/>
            <person name="Hutchinson M.I."/>
            <person name="Powell A.J."/>
            <person name="Barry K."/>
            <person name="Miller A.N."/>
            <person name="Grigoriev I.V."/>
            <person name="Debuchy R."/>
            <person name="Gladieux P."/>
            <person name="Hiltunen Thoren M."/>
            <person name="Johannesson H."/>
        </authorList>
    </citation>
    <scope>NUCLEOTIDE SEQUENCE</scope>
    <source>
        <strain evidence="11">CBS 333.67</strain>
    </source>
</reference>